<dbReference type="Pfam" id="PF13374">
    <property type="entry name" value="TPR_10"/>
    <property type="match status" value="2"/>
</dbReference>
<dbReference type="InterPro" id="IPR016024">
    <property type="entry name" value="ARM-type_fold"/>
</dbReference>
<accession>A0ABP2Z0Z6</accession>
<dbReference type="InterPro" id="IPR027417">
    <property type="entry name" value="P-loop_NTPase"/>
</dbReference>
<dbReference type="RefSeq" id="WP_023267980.1">
    <property type="nucleotide sequence ID" value="NZ_AXZL01000072.1"/>
</dbReference>
<evidence type="ECO:0000256" key="1">
    <source>
        <dbReference type="ARBA" id="ARBA00022737"/>
    </source>
</evidence>
<dbReference type="SUPFAM" id="SSF52540">
    <property type="entry name" value="P-loop containing nucleoside triphosphate hydrolases"/>
    <property type="match status" value="1"/>
</dbReference>
<dbReference type="CDD" id="cd01120">
    <property type="entry name" value="RecA-like_superfamily"/>
    <property type="match status" value="1"/>
</dbReference>
<dbReference type="Pfam" id="PF20706">
    <property type="entry name" value="GT4-conflict"/>
    <property type="match status" value="1"/>
</dbReference>
<name>A0ABP2Z0Z6_9GAMM</name>
<organism evidence="3 4">
    <name type="scientific">Shewanella decolorationis S12</name>
    <dbReference type="NCBI Taxonomy" id="1353536"/>
    <lineage>
        <taxon>Bacteria</taxon>
        <taxon>Pseudomonadati</taxon>
        <taxon>Pseudomonadota</taxon>
        <taxon>Gammaproteobacteria</taxon>
        <taxon>Alteromonadales</taxon>
        <taxon>Shewanellaceae</taxon>
        <taxon>Shewanella</taxon>
    </lineage>
</organism>
<dbReference type="CDD" id="cd03801">
    <property type="entry name" value="GT4_PimA-like"/>
    <property type="match status" value="1"/>
</dbReference>
<evidence type="ECO:0000313" key="4">
    <source>
        <dbReference type="Proteomes" id="UP000017548"/>
    </source>
</evidence>
<protein>
    <submittedName>
        <fullName evidence="3">Tpr repeat-containing protein</fullName>
    </submittedName>
</protein>
<dbReference type="InterPro" id="IPR011990">
    <property type="entry name" value="TPR-like_helical_dom_sf"/>
</dbReference>
<dbReference type="PANTHER" id="PTHR45641">
    <property type="entry name" value="TETRATRICOPEPTIDE REPEAT PROTEIN (AFU_ORTHOLOGUE AFUA_6G03870)"/>
    <property type="match status" value="1"/>
</dbReference>
<dbReference type="Gene3D" id="3.40.50.2000">
    <property type="entry name" value="Glycogen Phosphorylase B"/>
    <property type="match status" value="2"/>
</dbReference>
<gene>
    <name evidence="3" type="ORF">SHD_3057</name>
</gene>
<dbReference type="Proteomes" id="UP000017548">
    <property type="component" value="Unassembled WGS sequence"/>
</dbReference>
<keyword evidence="2" id="KW-0802">TPR repeat</keyword>
<dbReference type="SUPFAM" id="SSF48371">
    <property type="entry name" value="ARM repeat"/>
    <property type="match status" value="1"/>
</dbReference>
<comment type="caution">
    <text evidence="3">The sequence shown here is derived from an EMBL/GenBank/DDBJ whole genome shotgun (WGS) entry which is preliminary data.</text>
</comment>
<dbReference type="Gene3D" id="1.25.40.10">
    <property type="entry name" value="Tetratricopeptide repeat domain"/>
    <property type="match status" value="2"/>
</dbReference>
<sequence length="1323" mass="147689">MSLPTKTIISFSTRWGPQFGGINSFNQDLLKSFAAAFSQDINTICVVLQASEAEFQDANNSQVTLVSLNLTNEKNFSSEFAVNAWNELPEQFKNESNQIVWLGHDRITGDVAVNAALRYRGRSVLINHMSYDHYESFCENSALANDKNKAQRKLFEQADIVMAVGPLLRDALAEMLDREDIPMLIPGLANITVKSIFKTFRGFISGRLSDDAKKIKQGHLGVAAFARAICKADSNSGLPDVLRGTKEPELTLRGVDYEQSNSQDHTNAELELKQFAEIHARRAIRMHALPFTTERSDLFDDLRSASVAMMPSWHEGFGLVGWEAIAAGVPLIVSQKSGLYRFLSELEAGLYTSFVFPIDIAGSNAEPFFQEKDQEALADKIIEIAKSHSIAQQKAIKLREELLKNYTWKDCAQELAKILNWEHTASDCVEKTQPIDILIQTETPNNNILGLPIPTWKIEAGLSSSRLLRAEEAVIPFDKNREPFLEDLIQWALSTDYPIAIKLLTGVGGTGKTRLALELCNRLQTQGWQVGFLANDDRIANIVSSLIGSKQQICLVIDYAETRQSQLLELIKAFKSKNLSVPIRILLLARDSGEWWSLLPGKDPTCETLLDSLATTGPYRLLPLHDSVESRKIAYQTAMEAFADKLKRPQQPSIPNLHDEHFGHPLYVQMAALLALHGEVPGSAESVARSLINHERRYWTQALSTISNLFIPQDDSPALFMALATLVNGFATVRDCEVLWTQDLGDKNILKPLFTLLAPLYPNRQGIQGLQPDLLGEALIAQCLLGKKGDKLLHAILGSSNPKWRRSSLTVLARILRNRGELANIITPVLTQHFVNCADDLVAVMIETPSPLAQVVEQAFISLNTPQKNQVCGILDKHIQDEVLPLIDLNVLIRQAQVDKAKSKLKKITNETQDTLAGALINLSISFVQQGNIDEAAKTAKLALDIFEKLAKATPERFEPAFATALSNYANILSEFDRAEDAEIAAKQASDILAKFAKAKPERFEPDWATSLGNYASRLSELGRAEDAEIVAKQALNIYEKLAKANPERFEPNWSRFLSNYANRLGDLGRAEDAEIAAKQALVIHEKLAKANPERFESNWAMSLNIHANHLSHVGYTEAAEKTAKQALAILERLAKAKPERFEPDWADSLNNYAYLLSELGHGEAAEKTAKQALAIREKLAKAKPKQFEFNLLCSKMLVMRCSILTGKQPFEIEHITTIHTSSRKKLELSFKEHFLRSFTTYETGLVRNAITEAEANWSKMDATQKRAYETERLLLAGLADSKQIVCNLTYNWQQDLQRFRAQRNGRLPCWMLEMADLAGFTL</sequence>
<reference evidence="3 4" key="1">
    <citation type="journal article" date="2013" name="Genome Announc.">
        <title>Draft Genome Sequence of Shewanella decolorationis S12, a Dye-Degrading Bacterium Isolated from a Wastewater Treatment Plant.</title>
        <authorList>
            <person name="Xu M."/>
            <person name="Fang Y."/>
            <person name="Liu J."/>
            <person name="Chen X."/>
            <person name="Sun G."/>
            <person name="Guo J."/>
            <person name="Hua Z."/>
            <person name="Tu Q."/>
            <person name="Wu L."/>
            <person name="Zhou J."/>
            <person name="Liu X."/>
        </authorList>
    </citation>
    <scope>NUCLEOTIDE SEQUENCE [LARGE SCALE GENOMIC DNA]</scope>
    <source>
        <strain evidence="3 4">S12</strain>
    </source>
</reference>
<dbReference type="EMBL" id="AXZL01000072">
    <property type="protein sequence ID" value="ESE40305.1"/>
    <property type="molecule type" value="Genomic_DNA"/>
</dbReference>
<evidence type="ECO:0000313" key="3">
    <source>
        <dbReference type="EMBL" id="ESE40305.1"/>
    </source>
</evidence>
<keyword evidence="1" id="KW-0677">Repeat</keyword>
<dbReference type="PANTHER" id="PTHR45641:SF19">
    <property type="entry name" value="NEPHROCYSTIN-3"/>
    <property type="match status" value="1"/>
</dbReference>
<evidence type="ECO:0000256" key="2">
    <source>
        <dbReference type="ARBA" id="ARBA00022803"/>
    </source>
</evidence>
<dbReference type="SUPFAM" id="SSF53756">
    <property type="entry name" value="UDP-Glycosyltransferase/glycogen phosphorylase"/>
    <property type="match status" value="1"/>
</dbReference>
<keyword evidence="4" id="KW-1185">Reference proteome</keyword>
<dbReference type="SUPFAM" id="SSF48452">
    <property type="entry name" value="TPR-like"/>
    <property type="match status" value="1"/>
</dbReference>
<proteinExistence type="predicted"/>